<comment type="caution">
    <text evidence="2">The sequence shown here is derived from an EMBL/GenBank/DDBJ whole genome shotgun (WGS) entry which is preliminary data.</text>
</comment>
<organism evidence="2 3">
    <name type="scientific">Undibacterium flavidum</name>
    <dbReference type="NCBI Taxonomy" id="2762297"/>
    <lineage>
        <taxon>Bacteria</taxon>
        <taxon>Pseudomonadati</taxon>
        <taxon>Pseudomonadota</taxon>
        <taxon>Betaproteobacteria</taxon>
        <taxon>Burkholderiales</taxon>
        <taxon>Oxalobacteraceae</taxon>
        <taxon>Undibacterium</taxon>
    </lineage>
</organism>
<dbReference type="EMBL" id="JACOGA010000003">
    <property type="protein sequence ID" value="MBC3872921.1"/>
    <property type="molecule type" value="Genomic_DNA"/>
</dbReference>
<gene>
    <name evidence="2" type="ORF">H8K55_04910</name>
</gene>
<sequence>MLTNRLSSLNRYQAFGLHFLASAIVITCIFSFVKLVWYPHQLFEVANGFELLKILIAVDLILGPLVMLVIFNPQKKSLKFDVAAVLICQLLFLGYGVWALYTARPVYLAFVEKQFVLVKANEIDDIDIAKVSLEEFKQLPQLGPIFTGTQLPDSLQKRQEILFAGLWNMGIENLPQYYVDYAQVKVQVLTASKELAQQNIDKTTQTQLEEIRLNFEKQGKKVLFCPIKTKAKQLFVVVDASNGDALTIN</sequence>
<dbReference type="RefSeq" id="WP_186940952.1">
    <property type="nucleotide sequence ID" value="NZ_JACOGA010000003.1"/>
</dbReference>
<name>A0ABR6Y8G5_9BURK</name>
<evidence type="ECO:0000313" key="2">
    <source>
        <dbReference type="EMBL" id="MBC3872921.1"/>
    </source>
</evidence>
<reference evidence="2 3" key="1">
    <citation type="submission" date="2020-08" db="EMBL/GenBank/DDBJ databases">
        <title>Novel species isolated from subtropical streams in China.</title>
        <authorList>
            <person name="Lu H."/>
        </authorList>
    </citation>
    <scope>NUCLEOTIDE SEQUENCE [LARGE SCALE GENOMIC DNA]</scope>
    <source>
        <strain evidence="2 3">LX15W</strain>
    </source>
</reference>
<keyword evidence="1" id="KW-1133">Transmembrane helix</keyword>
<feature type="transmembrane region" description="Helical" evidence="1">
    <location>
        <begin position="12"/>
        <end position="32"/>
    </location>
</feature>
<protein>
    <recommendedName>
        <fullName evidence="4">Pilus assembly protein</fullName>
    </recommendedName>
</protein>
<keyword evidence="1" id="KW-0812">Transmembrane</keyword>
<keyword evidence="1" id="KW-0472">Membrane</keyword>
<evidence type="ECO:0000313" key="3">
    <source>
        <dbReference type="Proteomes" id="UP000624279"/>
    </source>
</evidence>
<evidence type="ECO:0000256" key="1">
    <source>
        <dbReference type="SAM" id="Phobius"/>
    </source>
</evidence>
<keyword evidence="3" id="KW-1185">Reference proteome</keyword>
<proteinExistence type="predicted"/>
<dbReference type="Proteomes" id="UP000624279">
    <property type="component" value="Unassembled WGS sequence"/>
</dbReference>
<accession>A0ABR6Y8G5</accession>
<feature type="transmembrane region" description="Helical" evidence="1">
    <location>
        <begin position="52"/>
        <end position="71"/>
    </location>
</feature>
<feature type="transmembrane region" description="Helical" evidence="1">
    <location>
        <begin position="83"/>
        <end position="101"/>
    </location>
</feature>
<evidence type="ECO:0008006" key="4">
    <source>
        <dbReference type="Google" id="ProtNLM"/>
    </source>
</evidence>